<protein>
    <recommendedName>
        <fullName evidence="4">Glutathione peroxidase</fullName>
    </recommendedName>
</protein>
<comment type="similarity">
    <text evidence="1 4">Belongs to the glutathione peroxidase family.</text>
</comment>
<dbReference type="InterPro" id="IPR013766">
    <property type="entry name" value="Thioredoxin_domain"/>
</dbReference>
<name>A0AAD5DII5_9CHLO</name>
<dbReference type="PRINTS" id="PR01011">
    <property type="entry name" value="GLUTPROXDASE"/>
</dbReference>
<evidence type="ECO:0000259" key="6">
    <source>
        <dbReference type="PROSITE" id="PS51352"/>
    </source>
</evidence>
<dbReference type="GO" id="GO:0006979">
    <property type="term" value="P:response to oxidative stress"/>
    <property type="evidence" value="ECO:0007669"/>
    <property type="project" value="InterPro"/>
</dbReference>
<accession>A0AAD5DII5</accession>
<comment type="caution">
    <text evidence="7">The sequence shown here is derived from an EMBL/GenBank/DDBJ whole genome shotgun (WGS) entry which is preliminary data.</text>
</comment>
<dbReference type="CDD" id="cd00340">
    <property type="entry name" value="GSH_Peroxidase"/>
    <property type="match status" value="1"/>
</dbReference>
<evidence type="ECO:0000313" key="7">
    <source>
        <dbReference type="EMBL" id="KAI7837566.1"/>
    </source>
</evidence>
<keyword evidence="8" id="KW-1185">Reference proteome</keyword>
<evidence type="ECO:0000256" key="4">
    <source>
        <dbReference type="RuleBase" id="RU000499"/>
    </source>
</evidence>
<evidence type="ECO:0000256" key="1">
    <source>
        <dbReference type="ARBA" id="ARBA00006926"/>
    </source>
</evidence>
<dbReference type="Proteomes" id="UP001205105">
    <property type="component" value="Unassembled WGS sequence"/>
</dbReference>
<gene>
    <name evidence="7" type="ORF">COHA_008581</name>
</gene>
<dbReference type="InterPro" id="IPR000889">
    <property type="entry name" value="Glutathione_peroxidase"/>
</dbReference>
<organism evidence="7 8">
    <name type="scientific">Chlorella ohadii</name>
    <dbReference type="NCBI Taxonomy" id="2649997"/>
    <lineage>
        <taxon>Eukaryota</taxon>
        <taxon>Viridiplantae</taxon>
        <taxon>Chlorophyta</taxon>
        <taxon>core chlorophytes</taxon>
        <taxon>Trebouxiophyceae</taxon>
        <taxon>Chlorellales</taxon>
        <taxon>Chlorellaceae</taxon>
        <taxon>Chlorella clade</taxon>
        <taxon>Chlorella</taxon>
    </lineage>
</organism>
<dbReference type="SUPFAM" id="SSF52833">
    <property type="entry name" value="Thioredoxin-like"/>
    <property type="match status" value="1"/>
</dbReference>
<dbReference type="PROSITE" id="PS51352">
    <property type="entry name" value="THIOREDOXIN_2"/>
    <property type="match status" value="1"/>
</dbReference>
<dbReference type="Gene3D" id="3.40.30.10">
    <property type="entry name" value="Glutaredoxin"/>
    <property type="match status" value="1"/>
</dbReference>
<dbReference type="PANTHER" id="PTHR11592:SF78">
    <property type="entry name" value="GLUTATHIONE PEROXIDASE"/>
    <property type="match status" value="1"/>
</dbReference>
<keyword evidence="2 4" id="KW-0575">Peroxidase</keyword>
<dbReference type="InterPro" id="IPR029760">
    <property type="entry name" value="GPX_CS"/>
</dbReference>
<dbReference type="GO" id="GO:0004601">
    <property type="term" value="F:peroxidase activity"/>
    <property type="evidence" value="ECO:0007669"/>
    <property type="project" value="UniProtKB-KW"/>
</dbReference>
<dbReference type="InterPro" id="IPR029759">
    <property type="entry name" value="GPX_AS"/>
</dbReference>
<keyword evidence="5" id="KW-0732">Signal</keyword>
<sequence>MLTSVGRPALLAALLLLAGVLGAPAAGPSIYDQNFTVTDIGGSPRQLNDYRGKVLIVVNVASKCGFTDSNYQGLQQLYSKYREQGLEVLAFPCNQFGQQEPGSNAEIASFAKSQQGASFPLFAKVDVNGASAAPLFTWLKANTHGEDAQRDLGWNFVKFLLDRSGRPVRRYAWDFPPTLEADVQRLLAEPASQESEL</sequence>
<dbReference type="FunFam" id="3.40.30.10:FF:000025">
    <property type="entry name" value="Glutathione peroxidase"/>
    <property type="match status" value="1"/>
</dbReference>
<feature type="domain" description="Thioredoxin" evidence="6">
    <location>
        <begin position="26"/>
        <end position="195"/>
    </location>
</feature>
<dbReference type="PROSITE" id="PS00460">
    <property type="entry name" value="GLUTATHIONE_PEROXID_1"/>
    <property type="match status" value="1"/>
</dbReference>
<dbReference type="PANTHER" id="PTHR11592">
    <property type="entry name" value="GLUTATHIONE PEROXIDASE"/>
    <property type="match status" value="1"/>
</dbReference>
<dbReference type="InterPro" id="IPR036249">
    <property type="entry name" value="Thioredoxin-like_sf"/>
</dbReference>
<evidence type="ECO:0000313" key="8">
    <source>
        <dbReference type="Proteomes" id="UP001205105"/>
    </source>
</evidence>
<proteinExistence type="inferred from homology"/>
<feature type="signal peptide" evidence="5">
    <location>
        <begin position="1"/>
        <end position="22"/>
    </location>
</feature>
<feature type="chain" id="PRO_5041948406" description="Glutathione peroxidase" evidence="5">
    <location>
        <begin position="23"/>
        <end position="197"/>
    </location>
</feature>
<evidence type="ECO:0000256" key="2">
    <source>
        <dbReference type="ARBA" id="ARBA00022559"/>
    </source>
</evidence>
<dbReference type="EMBL" id="JADXDR010000148">
    <property type="protein sequence ID" value="KAI7837566.1"/>
    <property type="molecule type" value="Genomic_DNA"/>
</dbReference>
<keyword evidence="3 4" id="KW-0560">Oxidoreductase</keyword>
<evidence type="ECO:0000256" key="3">
    <source>
        <dbReference type="ARBA" id="ARBA00023002"/>
    </source>
</evidence>
<dbReference type="Pfam" id="PF00255">
    <property type="entry name" value="GSHPx"/>
    <property type="match status" value="1"/>
</dbReference>
<reference evidence="7" key="1">
    <citation type="submission" date="2020-11" db="EMBL/GenBank/DDBJ databases">
        <title>Chlorella ohadii genome sequencing and assembly.</title>
        <authorList>
            <person name="Murik O."/>
            <person name="Treves H."/>
            <person name="Kedem I."/>
            <person name="Shotland Y."/>
            <person name="Kaplan A."/>
        </authorList>
    </citation>
    <scope>NUCLEOTIDE SEQUENCE</scope>
    <source>
        <strain evidence="7">1</strain>
    </source>
</reference>
<dbReference type="PROSITE" id="PS00763">
    <property type="entry name" value="GLUTATHIONE_PEROXID_2"/>
    <property type="match status" value="1"/>
</dbReference>
<dbReference type="AlphaFoldDB" id="A0AAD5DII5"/>
<evidence type="ECO:0000256" key="5">
    <source>
        <dbReference type="SAM" id="SignalP"/>
    </source>
</evidence>
<dbReference type="PROSITE" id="PS51355">
    <property type="entry name" value="GLUTATHIONE_PEROXID_3"/>
    <property type="match status" value="1"/>
</dbReference>